<gene>
    <name evidence="1" type="ordered locus">GDI3674</name>
</gene>
<evidence type="ECO:0000313" key="2">
    <source>
        <dbReference type="Proteomes" id="UP000001176"/>
    </source>
</evidence>
<dbReference type="Proteomes" id="UP000001176">
    <property type="component" value="Chromosome"/>
</dbReference>
<evidence type="ECO:0000313" key="1">
    <source>
        <dbReference type="EMBL" id="CAP57617.1"/>
    </source>
</evidence>
<dbReference type="AlphaFoldDB" id="A9H7A8"/>
<name>A9H7A8_GLUDA</name>
<reference evidence="1 2" key="1">
    <citation type="journal article" date="2009" name="BMC Genomics">
        <title>Complete genome sequence of the sugarcane nitrogen-fixing endophyte Gluconacetobacter diazotrophicus Pal5.</title>
        <authorList>
            <person name="Bertalan M."/>
            <person name="Albano R."/>
            <person name="Padua V."/>
            <person name="Rouws L."/>
            <person name="Rojas C."/>
            <person name="Hemerly A."/>
            <person name="Teixeira K."/>
            <person name="Schwab S."/>
            <person name="Araujo J."/>
            <person name="Oliveira A."/>
            <person name="Franca L."/>
            <person name="Magalhaes V."/>
            <person name="Alqueres S."/>
            <person name="Cardoso A."/>
            <person name="Almeida W."/>
            <person name="Loureiro M.M."/>
            <person name="Nogueira E."/>
            <person name="Cidade D."/>
            <person name="Oliveira D."/>
            <person name="Simao T."/>
            <person name="Macedo J."/>
            <person name="Valadao A."/>
            <person name="Dreschsel M."/>
            <person name="Freitas F."/>
            <person name="Vidal M."/>
            <person name="Guedes H."/>
            <person name="Rodrigues E."/>
            <person name="Meneses C."/>
            <person name="Brioso P."/>
            <person name="Pozzer L."/>
            <person name="Figueiredo D."/>
            <person name="Montano H."/>
            <person name="Junior J."/>
            <person name="Filho G."/>
            <person name="Flores V."/>
            <person name="Ferreira B."/>
            <person name="Branco A."/>
            <person name="Gonzalez P."/>
            <person name="Guillobel H."/>
            <person name="Lemos M."/>
            <person name="Seibel L."/>
            <person name="Macedo J."/>
            <person name="Alves-Ferreira M."/>
            <person name="Sachetto-Martins G."/>
            <person name="Coelho A."/>
            <person name="Santos E."/>
            <person name="Amaral G."/>
            <person name="Neves A."/>
            <person name="Pacheco A.B."/>
            <person name="Carvalho D."/>
            <person name="Lery L."/>
            <person name="Bisch P."/>
            <person name="Rossle S.C."/>
            <person name="Urmenyi T."/>
            <person name="Kruger W.V."/>
            <person name="Martins O."/>
            <person name="Baldani J.I."/>
            <person name="Ferreira P.C."/>
        </authorList>
    </citation>
    <scope>NUCLEOTIDE SEQUENCE [LARGE SCALE GENOMIC DNA]</scope>
    <source>
        <strain evidence="2">ATCC 49037 / DSM 5601 / CCUG 37298 / CIP 103539 / LMG 7603 / PAl5</strain>
    </source>
</reference>
<proteinExistence type="predicted"/>
<dbReference type="KEGG" id="gdi:GDI3674"/>
<accession>A9H7A8</accession>
<dbReference type="EMBL" id="AM889285">
    <property type="protein sequence ID" value="CAP57617.1"/>
    <property type="molecule type" value="Genomic_DNA"/>
</dbReference>
<keyword evidence="2" id="KW-1185">Reference proteome</keyword>
<organism evidence="1 2">
    <name type="scientific">Gluconacetobacter diazotrophicus (strain ATCC 49037 / DSM 5601 / CCUG 37298 / CIP 103539 / LMG 7603 / PAl5)</name>
    <dbReference type="NCBI Taxonomy" id="272568"/>
    <lineage>
        <taxon>Bacteria</taxon>
        <taxon>Pseudomonadati</taxon>
        <taxon>Pseudomonadota</taxon>
        <taxon>Alphaproteobacteria</taxon>
        <taxon>Acetobacterales</taxon>
        <taxon>Acetobacteraceae</taxon>
        <taxon>Gluconacetobacter</taxon>
    </lineage>
</organism>
<protein>
    <submittedName>
        <fullName evidence="1">Uncharacterized protein</fullName>
    </submittedName>
</protein>
<sequence>MSLQDHRIFKLKDGIMTERKTGTKAASTTARGGAEMHVHHHHHYHGGAKPAAVADVAARGVRRRPAPARKATRRV</sequence>